<sequence>MVPEETTPISSSGSNAPLSDENLVTSLDCSTSDDDVITKPSFSETEVSGRVLDLRNSQVQVNVSCSQILDLDLVSASLRIVDFCVEKNLFHEFMDAGELEHFNDFFKGRQGVDEHILFIIDRAFDKMLSSEMLARTEETQKDLALLNKERTDSKVTLLDALIAKKATVNTAIPLENLKKKDKTDDIEDPTM</sequence>
<dbReference type="Proteomes" id="UP000095287">
    <property type="component" value="Unplaced"/>
</dbReference>
<accession>A0A1I7Z0V0</accession>
<evidence type="ECO:0000313" key="3">
    <source>
        <dbReference type="WBParaSite" id="L893_g21673.t2"/>
    </source>
</evidence>
<dbReference type="WBParaSite" id="L893_g21673.t2">
    <property type="protein sequence ID" value="L893_g21673.t2"/>
    <property type="gene ID" value="L893_g21673"/>
</dbReference>
<name>A0A1I7Z0V0_9BILA</name>
<protein>
    <submittedName>
        <fullName evidence="3">Nudc_N domain-containing protein</fullName>
    </submittedName>
</protein>
<feature type="region of interest" description="Disordered" evidence="1">
    <location>
        <begin position="1"/>
        <end position="20"/>
    </location>
</feature>
<evidence type="ECO:0000313" key="2">
    <source>
        <dbReference type="Proteomes" id="UP000095287"/>
    </source>
</evidence>
<keyword evidence="2" id="KW-1185">Reference proteome</keyword>
<dbReference type="AlphaFoldDB" id="A0A1I7Z0V0"/>
<evidence type="ECO:0000256" key="1">
    <source>
        <dbReference type="SAM" id="MobiDB-lite"/>
    </source>
</evidence>
<reference evidence="3" key="1">
    <citation type="submission" date="2016-11" db="UniProtKB">
        <authorList>
            <consortium name="WormBaseParasite"/>
        </authorList>
    </citation>
    <scope>IDENTIFICATION</scope>
</reference>
<proteinExistence type="predicted"/>
<feature type="compositionally biased region" description="Polar residues" evidence="1">
    <location>
        <begin position="7"/>
        <end position="20"/>
    </location>
</feature>
<organism evidence="2 3">
    <name type="scientific">Steinernema glaseri</name>
    <dbReference type="NCBI Taxonomy" id="37863"/>
    <lineage>
        <taxon>Eukaryota</taxon>
        <taxon>Metazoa</taxon>
        <taxon>Ecdysozoa</taxon>
        <taxon>Nematoda</taxon>
        <taxon>Chromadorea</taxon>
        <taxon>Rhabditida</taxon>
        <taxon>Tylenchina</taxon>
        <taxon>Panagrolaimomorpha</taxon>
        <taxon>Strongyloidoidea</taxon>
        <taxon>Steinernematidae</taxon>
        <taxon>Steinernema</taxon>
    </lineage>
</organism>